<dbReference type="InterPro" id="IPR038377">
    <property type="entry name" value="Na/Glc_symporter_sf"/>
</dbReference>
<evidence type="ECO:0000256" key="3">
    <source>
        <dbReference type="ARBA" id="ARBA00022448"/>
    </source>
</evidence>
<comment type="similarity">
    <text evidence="2 11">Belongs to the sodium:solute symporter (SSF) (TC 2.A.21) family.</text>
</comment>
<dbReference type="InterPro" id="IPR051163">
    <property type="entry name" value="Sodium:Solute_Symporter_SSF"/>
</dbReference>
<keyword evidence="8" id="KW-0406">Ion transport</keyword>
<keyword evidence="10" id="KW-0739">Sodium transport</keyword>
<evidence type="ECO:0000256" key="5">
    <source>
        <dbReference type="ARBA" id="ARBA00022692"/>
    </source>
</evidence>
<evidence type="ECO:0000256" key="8">
    <source>
        <dbReference type="ARBA" id="ARBA00023065"/>
    </source>
</evidence>
<evidence type="ECO:0000256" key="11">
    <source>
        <dbReference type="RuleBase" id="RU362091"/>
    </source>
</evidence>
<dbReference type="PANTHER" id="PTHR42985:SF40">
    <property type="entry name" value="LD47995P-RELATED"/>
    <property type="match status" value="1"/>
</dbReference>
<keyword evidence="9 12" id="KW-0472">Membrane</keyword>
<dbReference type="STRING" id="188477.A0A433SIT4"/>
<keyword evidence="3" id="KW-0813">Transport</keyword>
<feature type="transmembrane region" description="Helical" evidence="12">
    <location>
        <begin position="83"/>
        <end position="104"/>
    </location>
</feature>
<organism evidence="13 14">
    <name type="scientific">Elysia chlorotica</name>
    <name type="common">Eastern emerald elysia</name>
    <name type="synonym">Sea slug</name>
    <dbReference type="NCBI Taxonomy" id="188477"/>
    <lineage>
        <taxon>Eukaryota</taxon>
        <taxon>Metazoa</taxon>
        <taxon>Spiralia</taxon>
        <taxon>Lophotrochozoa</taxon>
        <taxon>Mollusca</taxon>
        <taxon>Gastropoda</taxon>
        <taxon>Heterobranchia</taxon>
        <taxon>Euthyneura</taxon>
        <taxon>Panpulmonata</taxon>
        <taxon>Sacoglossa</taxon>
        <taxon>Placobranchoidea</taxon>
        <taxon>Plakobranchidae</taxon>
        <taxon>Elysia</taxon>
    </lineage>
</organism>
<dbReference type="AlphaFoldDB" id="A0A433SIT4"/>
<dbReference type="Pfam" id="PF00474">
    <property type="entry name" value="SSF"/>
    <property type="match status" value="1"/>
</dbReference>
<gene>
    <name evidence="13" type="ORF">EGW08_023361</name>
</gene>
<dbReference type="Proteomes" id="UP000271974">
    <property type="component" value="Unassembled WGS sequence"/>
</dbReference>
<feature type="transmembrane region" description="Helical" evidence="12">
    <location>
        <begin position="25"/>
        <end position="45"/>
    </location>
</feature>
<proteinExistence type="inferred from homology"/>
<evidence type="ECO:0000256" key="7">
    <source>
        <dbReference type="ARBA" id="ARBA00023053"/>
    </source>
</evidence>
<keyword evidence="6 12" id="KW-1133">Transmembrane helix</keyword>
<evidence type="ECO:0000256" key="6">
    <source>
        <dbReference type="ARBA" id="ARBA00022989"/>
    </source>
</evidence>
<evidence type="ECO:0000256" key="12">
    <source>
        <dbReference type="SAM" id="Phobius"/>
    </source>
</evidence>
<feature type="non-terminal residue" evidence="13">
    <location>
        <position position="171"/>
    </location>
</feature>
<keyword evidence="14" id="KW-1185">Reference proteome</keyword>
<keyword evidence="7" id="KW-0915">Sodium</keyword>
<evidence type="ECO:0000256" key="9">
    <source>
        <dbReference type="ARBA" id="ARBA00023136"/>
    </source>
</evidence>
<dbReference type="PANTHER" id="PTHR42985">
    <property type="entry name" value="SODIUM-COUPLED MONOCARBOXYLATE TRANSPORTER"/>
    <property type="match status" value="1"/>
</dbReference>
<keyword evidence="5 12" id="KW-0812">Transmembrane</keyword>
<evidence type="ECO:0000313" key="13">
    <source>
        <dbReference type="EMBL" id="RUS68875.1"/>
    </source>
</evidence>
<comment type="caution">
    <text evidence="13">The sequence shown here is derived from an EMBL/GenBank/DDBJ whole genome shotgun (WGS) entry which is preliminary data.</text>
</comment>
<feature type="transmembrane region" description="Helical" evidence="12">
    <location>
        <begin position="51"/>
        <end position="76"/>
    </location>
</feature>
<evidence type="ECO:0000313" key="14">
    <source>
        <dbReference type="Proteomes" id="UP000271974"/>
    </source>
</evidence>
<evidence type="ECO:0000256" key="2">
    <source>
        <dbReference type="ARBA" id="ARBA00006434"/>
    </source>
</evidence>
<accession>A0A433SIT4</accession>
<dbReference type="PROSITE" id="PS50283">
    <property type="entry name" value="NA_SOLUT_SYMP_3"/>
    <property type="match status" value="1"/>
</dbReference>
<keyword evidence="4" id="KW-1003">Cell membrane</keyword>
<name>A0A433SIT4_ELYCH</name>
<feature type="transmembrane region" description="Helical" evidence="12">
    <location>
        <begin position="149"/>
        <end position="170"/>
    </location>
</feature>
<sequence length="171" mass="19181">MSMVVLEDYVKVYMKRQIPKNKERLCLQIVSVVFGCISLEITFLVAQFGAILQAAVTIFGLIGGPLLGVFSLGMFFPWANEKGAFGGLLVSMFISLMVKAMPFLPEKYSIPLCLRNCDVSIFFKNMTQTPGQQKSDSETEDFVIYSMSYIYFSFLGCMCCISIGLIISYWT</sequence>
<evidence type="ECO:0000256" key="4">
    <source>
        <dbReference type="ARBA" id="ARBA00022475"/>
    </source>
</evidence>
<dbReference type="OrthoDB" id="6606086at2759"/>
<reference evidence="13 14" key="1">
    <citation type="submission" date="2019-01" db="EMBL/GenBank/DDBJ databases">
        <title>A draft genome assembly of the solar-powered sea slug Elysia chlorotica.</title>
        <authorList>
            <person name="Cai H."/>
            <person name="Li Q."/>
            <person name="Fang X."/>
            <person name="Li J."/>
            <person name="Curtis N.E."/>
            <person name="Altenburger A."/>
            <person name="Shibata T."/>
            <person name="Feng M."/>
            <person name="Maeda T."/>
            <person name="Schwartz J.A."/>
            <person name="Shigenobu S."/>
            <person name="Lundholm N."/>
            <person name="Nishiyama T."/>
            <person name="Yang H."/>
            <person name="Hasebe M."/>
            <person name="Li S."/>
            <person name="Pierce S.K."/>
            <person name="Wang J."/>
        </authorList>
    </citation>
    <scope>NUCLEOTIDE SEQUENCE [LARGE SCALE GENOMIC DNA]</scope>
    <source>
        <strain evidence="13">EC2010</strain>
        <tissue evidence="13">Whole organism of an adult</tissue>
    </source>
</reference>
<dbReference type="Gene3D" id="1.20.1730.10">
    <property type="entry name" value="Sodium/glucose cotransporter"/>
    <property type="match status" value="1"/>
</dbReference>
<comment type="subcellular location">
    <subcellularLocation>
        <location evidence="1">Cell membrane</location>
        <topology evidence="1">Multi-pass membrane protein</topology>
    </subcellularLocation>
</comment>
<evidence type="ECO:0000256" key="10">
    <source>
        <dbReference type="ARBA" id="ARBA00023201"/>
    </source>
</evidence>
<protein>
    <submittedName>
        <fullName evidence="13">Uncharacterized protein</fullName>
    </submittedName>
</protein>
<evidence type="ECO:0000256" key="1">
    <source>
        <dbReference type="ARBA" id="ARBA00004651"/>
    </source>
</evidence>
<dbReference type="InterPro" id="IPR001734">
    <property type="entry name" value="Na/solute_symporter"/>
</dbReference>
<dbReference type="GO" id="GO:0005886">
    <property type="term" value="C:plasma membrane"/>
    <property type="evidence" value="ECO:0007669"/>
    <property type="project" value="UniProtKB-SubCell"/>
</dbReference>
<dbReference type="GO" id="GO:0006814">
    <property type="term" value="P:sodium ion transport"/>
    <property type="evidence" value="ECO:0007669"/>
    <property type="project" value="UniProtKB-KW"/>
</dbReference>
<dbReference type="GO" id="GO:0015293">
    <property type="term" value="F:symporter activity"/>
    <property type="evidence" value="ECO:0007669"/>
    <property type="project" value="TreeGrafter"/>
</dbReference>
<dbReference type="EMBL" id="RQTK01001953">
    <property type="protein sequence ID" value="RUS68875.1"/>
    <property type="molecule type" value="Genomic_DNA"/>
</dbReference>